<evidence type="ECO:0000256" key="4">
    <source>
        <dbReference type="ARBA" id="ARBA00022519"/>
    </source>
</evidence>
<feature type="transmembrane region" description="Helical" evidence="9">
    <location>
        <begin position="84"/>
        <end position="105"/>
    </location>
</feature>
<evidence type="ECO:0000256" key="6">
    <source>
        <dbReference type="ARBA" id="ARBA00022989"/>
    </source>
</evidence>
<dbReference type="PANTHER" id="PTHR35011">
    <property type="entry name" value="2,3-DIKETO-L-GULONATE TRAP TRANSPORTER SMALL PERMEASE PROTEIN YIAM"/>
    <property type="match status" value="1"/>
</dbReference>
<evidence type="ECO:0000256" key="2">
    <source>
        <dbReference type="ARBA" id="ARBA00022448"/>
    </source>
</evidence>
<keyword evidence="7 9" id="KW-0472">Membrane</keyword>
<feature type="transmembrane region" description="Helical" evidence="9">
    <location>
        <begin position="125"/>
        <end position="141"/>
    </location>
</feature>
<keyword evidence="2 9" id="KW-0813">Transport</keyword>
<dbReference type="PANTHER" id="PTHR35011:SF2">
    <property type="entry name" value="2,3-DIKETO-L-GULONATE TRAP TRANSPORTER SMALL PERMEASE PROTEIN YIAM"/>
    <property type="match status" value="1"/>
</dbReference>
<dbReference type="GO" id="GO:0015740">
    <property type="term" value="P:C4-dicarboxylate transport"/>
    <property type="evidence" value="ECO:0007669"/>
    <property type="project" value="TreeGrafter"/>
</dbReference>
<dbReference type="EMBL" id="FNII01000013">
    <property type="protein sequence ID" value="SDO12350.1"/>
    <property type="molecule type" value="Genomic_DNA"/>
</dbReference>
<feature type="domain" description="Tripartite ATP-independent periplasmic transporters DctQ component" evidence="10">
    <location>
        <begin position="21"/>
        <end position="149"/>
    </location>
</feature>
<dbReference type="RefSeq" id="WP_089707382.1">
    <property type="nucleotide sequence ID" value="NZ_FNII01000013.1"/>
</dbReference>
<dbReference type="GO" id="GO:0022857">
    <property type="term" value="F:transmembrane transporter activity"/>
    <property type="evidence" value="ECO:0007669"/>
    <property type="project" value="UniProtKB-UniRule"/>
</dbReference>
<evidence type="ECO:0000313" key="12">
    <source>
        <dbReference type="Proteomes" id="UP000199677"/>
    </source>
</evidence>
<feature type="transmembrane region" description="Helical" evidence="9">
    <location>
        <begin position="45"/>
        <end position="63"/>
    </location>
</feature>
<name>A0A1H0GZR1_9GAMM</name>
<protein>
    <recommendedName>
        <fullName evidence="9">TRAP transporter small permease protein</fullName>
    </recommendedName>
</protein>
<evidence type="ECO:0000313" key="11">
    <source>
        <dbReference type="EMBL" id="SDO12350.1"/>
    </source>
</evidence>
<sequence length="158" mass="17657">MTKILWRHFEEVICGIVFLCMTLLGFVNVVVRTLTNFSLASTQELVINGMVVLTVFGAAIAAKHGQHLAVTVLYENVPRAFKRTLVLISTLLVIVTLVLCSWFTYNLLANQYDSGVVSSALQIPQWHYTLIVPFGFVMLLIRQIELAVVEFQQLGASQ</sequence>
<dbReference type="InterPro" id="IPR055348">
    <property type="entry name" value="DctQ"/>
</dbReference>
<evidence type="ECO:0000256" key="9">
    <source>
        <dbReference type="RuleBase" id="RU369079"/>
    </source>
</evidence>
<gene>
    <name evidence="11" type="ORF">SAMN04487951_11394</name>
</gene>
<keyword evidence="3" id="KW-1003">Cell membrane</keyword>
<dbReference type="Proteomes" id="UP000199677">
    <property type="component" value="Unassembled WGS sequence"/>
</dbReference>
<comment type="similarity">
    <text evidence="8 9">Belongs to the TRAP transporter small permease family.</text>
</comment>
<evidence type="ECO:0000256" key="3">
    <source>
        <dbReference type="ARBA" id="ARBA00022475"/>
    </source>
</evidence>
<comment type="subunit">
    <text evidence="9">The complex comprises the extracytoplasmic solute receptor protein and the two transmembrane proteins.</text>
</comment>
<dbReference type="InterPro" id="IPR007387">
    <property type="entry name" value="TRAP_DctQ"/>
</dbReference>
<keyword evidence="5 9" id="KW-0812">Transmembrane</keyword>
<reference evidence="12" key="1">
    <citation type="submission" date="2016-10" db="EMBL/GenBank/DDBJ databases">
        <authorList>
            <person name="Varghese N."/>
            <person name="Submissions S."/>
        </authorList>
    </citation>
    <scope>NUCLEOTIDE SEQUENCE [LARGE SCALE GENOMIC DNA]</scope>
    <source>
        <strain evidence="12">CGMCC 1.6494</strain>
    </source>
</reference>
<dbReference type="OrthoDB" id="6363908at2"/>
<keyword evidence="6 9" id="KW-1133">Transmembrane helix</keyword>
<dbReference type="Pfam" id="PF04290">
    <property type="entry name" value="DctQ"/>
    <property type="match status" value="1"/>
</dbReference>
<keyword evidence="4 9" id="KW-0997">Cell inner membrane</keyword>
<evidence type="ECO:0000256" key="8">
    <source>
        <dbReference type="ARBA" id="ARBA00038436"/>
    </source>
</evidence>
<dbReference type="AlphaFoldDB" id="A0A1H0GZR1"/>
<evidence type="ECO:0000256" key="1">
    <source>
        <dbReference type="ARBA" id="ARBA00004429"/>
    </source>
</evidence>
<comment type="function">
    <text evidence="9">Part of the tripartite ATP-independent periplasmic (TRAP) transport system.</text>
</comment>
<evidence type="ECO:0000256" key="7">
    <source>
        <dbReference type="ARBA" id="ARBA00023136"/>
    </source>
</evidence>
<comment type="subcellular location">
    <subcellularLocation>
        <location evidence="1 9">Cell inner membrane</location>
        <topology evidence="1 9">Multi-pass membrane protein</topology>
    </subcellularLocation>
</comment>
<evidence type="ECO:0000259" key="10">
    <source>
        <dbReference type="Pfam" id="PF04290"/>
    </source>
</evidence>
<accession>A0A1H0GZR1</accession>
<organism evidence="11 12">
    <name type="scientific">Vreelandella arcis</name>
    <dbReference type="NCBI Taxonomy" id="416873"/>
    <lineage>
        <taxon>Bacteria</taxon>
        <taxon>Pseudomonadati</taxon>
        <taxon>Pseudomonadota</taxon>
        <taxon>Gammaproteobacteria</taxon>
        <taxon>Oceanospirillales</taxon>
        <taxon>Halomonadaceae</taxon>
        <taxon>Vreelandella</taxon>
    </lineage>
</organism>
<dbReference type="GO" id="GO:0005886">
    <property type="term" value="C:plasma membrane"/>
    <property type="evidence" value="ECO:0007669"/>
    <property type="project" value="UniProtKB-SubCell"/>
</dbReference>
<dbReference type="STRING" id="416873.SAMN04487951_11394"/>
<feature type="transmembrane region" description="Helical" evidence="9">
    <location>
        <begin position="12"/>
        <end position="33"/>
    </location>
</feature>
<keyword evidence="12" id="KW-1185">Reference proteome</keyword>
<evidence type="ECO:0000256" key="5">
    <source>
        <dbReference type="ARBA" id="ARBA00022692"/>
    </source>
</evidence>
<proteinExistence type="inferred from homology"/>